<dbReference type="GO" id="GO:0015035">
    <property type="term" value="F:protein-disulfide reductase activity"/>
    <property type="evidence" value="ECO:0007669"/>
    <property type="project" value="TreeGrafter"/>
</dbReference>
<dbReference type="InterPro" id="IPR017937">
    <property type="entry name" value="Thioredoxin_CS"/>
</dbReference>
<dbReference type="OMA" id="IPDWIET"/>
<name>A0A8S1K2Q9_PARPR</name>
<feature type="domain" description="Thioredoxin" evidence="5">
    <location>
        <begin position="125"/>
        <end position="259"/>
    </location>
</feature>
<dbReference type="AlphaFoldDB" id="A0A8S1K2Q9"/>
<dbReference type="InterPro" id="IPR005788">
    <property type="entry name" value="PDI_thioredoxin-like_dom"/>
</dbReference>
<dbReference type="InterPro" id="IPR013766">
    <property type="entry name" value="Thioredoxin_domain"/>
</dbReference>
<keyword evidence="4" id="KW-0732">Signal</keyword>
<keyword evidence="7" id="KW-1185">Reference proteome</keyword>
<dbReference type="PROSITE" id="PS00194">
    <property type="entry name" value="THIOREDOXIN_1"/>
    <property type="match status" value="2"/>
</dbReference>
<evidence type="ECO:0000256" key="2">
    <source>
        <dbReference type="ARBA" id="ARBA00022824"/>
    </source>
</evidence>
<dbReference type="Pfam" id="PF00085">
    <property type="entry name" value="Thioredoxin"/>
    <property type="match status" value="2"/>
</dbReference>
<feature type="chain" id="PRO_5035788298" description="Thioredoxin domain-containing protein" evidence="4">
    <location>
        <begin position="20"/>
        <end position="397"/>
    </location>
</feature>
<dbReference type="GO" id="GO:0003756">
    <property type="term" value="F:protein disulfide isomerase activity"/>
    <property type="evidence" value="ECO:0007669"/>
    <property type="project" value="InterPro"/>
</dbReference>
<reference evidence="6" key="1">
    <citation type="submission" date="2021-01" db="EMBL/GenBank/DDBJ databases">
        <authorList>
            <consortium name="Genoscope - CEA"/>
            <person name="William W."/>
        </authorList>
    </citation>
    <scope>NUCLEOTIDE SEQUENCE</scope>
</reference>
<keyword evidence="1" id="KW-0677">Repeat</keyword>
<comment type="similarity">
    <text evidence="3">Belongs to the protein disulfide isomerase family.</text>
</comment>
<gene>
    <name evidence="6" type="ORF">PPRIM_AZ9-3.1.T0130143</name>
</gene>
<evidence type="ECO:0000256" key="1">
    <source>
        <dbReference type="ARBA" id="ARBA00022737"/>
    </source>
</evidence>
<sequence>MKGICYLLIFSLVATQCFGLYEADSKVVKLTKDNFKTLVLESNEPWMVEFYAPWCGHCKALAPEYNKAAKALDGIVHIGALDMTTDGEAGQPYGVNGYPTIKYFGVNKADPIAYEGERKKNAIVDYLLDKAREFALNRLGVEIKPEPSNDDSKVVVLTDANFNEQVINSQEAWFVEFYAPWCGHCKQLQPEWNKLSYQADIPIAKVDATAQTELAKRFNIESYPTIYFFPAGNKQNTHKKYEGERNVAALLKYIKDQKPVDGQSQMSGSDVVNIKSDDSLNEVCKQLCVLGFLPSDKVEQEDAVQVLKKTALSLTGRANVGWFVGEQFDDFEAELNVIGEGYPQVVVLDLNAKKHYRFRRQLNVDNLNEFVRGVIKKTETGQSFSNLPKLNAQKTDL</sequence>
<dbReference type="CDD" id="cd02961">
    <property type="entry name" value="PDI_a_family"/>
    <property type="match status" value="1"/>
</dbReference>
<comment type="caution">
    <text evidence="6">The sequence shown here is derived from an EMBL/GenBank/DDBJ whole genome shotgun (WGS) entry which is preliminary data.</text>
</comment>
<feature type="domain" description="Thioredoxin" evidence="5">
    <location>
        <begin position="9"/>
        <end position="114"/>
    </location>
</feature>
<dbReference type="NCBIfam" id="TIGR01126">
    <property type="entry name" value="pdi_dom"/>
    <property type="match status" value="2"/>
</dbReference>
<dbReference type="PROSITE" id="PS51352">
    <property type="entry name" value="THIOREDOXIN_2"/>
    <property type="match status" value="2"/>
</dbReference>
<evidence type="ECO:0000256" key="3">
    <source>
        <dbReference type="RuleBase" id="RU004208"/>
    </source>
</evidence>
<dbReference type="PANTHER" id="PTHR45815:SF3">
    <property type="entry name" value="PROTEIN DISULFIDE-ISOMERASE A6"/>
    <property type="match status" value="1"/>
</dbReference>
<evidence type="ECO:0000259" key="5">
    <source>
        <dbReference type="PROSITE" id="PS51352"/>
    </source>
</evidence>
<evidence type="ECO:0000256" key="4">
    <source>
        <dbReference type="SAM" id="SignalP"/>
    </source>
</evidence>
<dbReference type="GO" id="GO:0034976">
    <property type="term" value="P:response to endoplasmic reticulum stress"/>
    <property type="evidence" value="ECO:0007669"/>
    <property type="project" value="TreeGrafter"/>
</dbReference>
<accession>A0A8S1K2Q9</accession>
<protein>
    <recommendedName>
        <fullName evidence="5">Thioredoxin domain-containing protein</fullName>
    </recommendedName>
</protein>
<evidence type="ECO:0000313" key="6">
    <source>
        <dbReference type="EMBL" id="CAD8048931.1"/>
    </source>
</evidence>
<dbReference type="EMBL" id="CAJJDM010000010">
    <property type="protein sequence ID" value="CAD8048931.1"/>
    <property type="molecule type" value="Genomic_DNA"/>
</dbReference>
<keyword evidence="2" id="KW-0256">Endoplasmic reticulum</keyword>
<evidence type="ECO:0000313" key="7">
    <source>
        <dbReference type="Proteomes" id="UP000688137"/>
    </source>
</evidence>
<dbReference type="PANTHER" id="PTHR45815">
    <property type="entry name" value="PROTEIN DISULFIDE-ISOMERASE A6"/>
    <property type="match status" value="1"/>
</dbReference>
<feature type="signal peptide" evidence="4">
    <location>
        <begin position="1"/>
        <end position="19"/>
    </location>
</feature>
<organism evidence="6 7">
    <name type="scientific">Paramecium primaurelia</name>
    <dbReference type="NCBI Taxonomy" id="5886"/>
    <lineage>
        <taxon>Eukaryota</taxon>
        <taxon>Sar</taxon>
        <taxon>Alveolata</taxon>
        <taxon>Ciliophora</taxon>
        <taxon>Intramacronucleata</taxon>
        <taxon>Oligohymenophorea</taxon>
        <taxon>Peniculida</taxon>
        <taxon>Parameciidae</taxon>
        <taxon>Paramecium</taxon>
    </lineage>
</organism>
<proteinExistence type="inferred from homology"/>
<dbReference type="Proteomes" id="UP000688137">
    <property type="component" value="Unassembled WGS sequence"/>
</dbReference>
<dbReference type="GO" id="GO:0005788">
    <property type="term" value="C:endoplasmic reticulum lumen"/>
    <property type="evidence" value="ECO:0007669"/>
    <property type="project" value="TreeGrafter"/>
</dbReference>